<name>A8HZI4_CHLRE</name>
<dbReference type="EMBL" id="CM008971">
    <property type="protein sequence ID" value="PNW77711.1"/>
    <property type="molecule type" value="Genomic_DNA"/>
</dbReference>
<keyword evidence="2" id="KW-0472">Membrane</keyword>
<dbReference type="PaxDb" id="3055-EDP07804"/>
<sequence>MPATATQPAAASALEGPVAFGLSGDQRWALASAAAAVAAALVVASGERWRPDMFTSLGIACVISLVLGLSPAIPRTMMFISSPSCRKVNEVRKGLAGLIICLGSLWLGFGFVGPAGALTVAAETAAFHVLLDGVLIKRGAGSASSKAKAVESSNSSGNGAEGSSTAVAVPPERLEEVQGAPGSPALGAAGAADSAPVLADGLAAEAAVVTK</sequence>
<keyword evidence="4" id="KW-1185">Reference proteome</keyword>
<dbReference type="KEGG" id="cre:CHLRE_10g448400v5"/>
<dbReference type="Proteomes" id="UP000006906">
    <property type="component" value="Chromosome 10"/>
</dbReference>
<dbReference type="GeneID" id="5724038"/>
<dbReference type="Gramene" id="PNW77711">
    <property type="protein sequence ID" value="PNW77711"/>
    <property type="gene ID" value="CHLRE_10g448400v5"/>
</dbReference>
<feature type="region of interest" description="Disordered" evidence="1">
    <location>
        <begin position="148"/>
        <end position="190"/>
    </location>
</feature>
<feature type="compositionally biased region" description="Low complexity" evidence="1">
    <location>
        <begin position="179"/>
        <end position="190"/>
    </location>
</feature>
<dbReference type="OrthoDB" id="10525417at2759"/>
<reference evidence="3 4" key="1">
    <citation type="journal article" date="2007" name="Science">
        <title>The Chlamydomonas genome reveals the evolution of key animal and plant functions.</title>
        <authorList>
            <person name="Merchant S.S."/>
            <person name="Prochnik S.E."/>
            <person name="Vallon O."/>
            <person name="Harris E.H."/>
            <person name="Karpowicz S.J."/>
            <person name="Witman G.B."/>
            <person name="Terry A."/>
            <person name="Salamov A."/>
            <person name="Fritz-Laylin L.K."/>
            <person name="Marechal-Drouard L."/>
            <person name="Marshall W.F."/>
            <person name="Qu L.H."/>
            <person name="Nelson D.R."/>
            <person name="Sanderfoot A.A."/>
            <person name="Spalding M.H."/>
            <person name="Kapitonov V.V."/>
            <person name="Ren Q."/>
            <person name="Ferris P."/>
            <person name="Lindquist E."/>
            <person name="Shapiro H."/>
            <person name="Lucas S.M."/>
            <person name="Grimwood J."/>
            <person name="Schmutz J."/>
            <person name="Cardol P."/>
            <person name="Cerutti H."/>
            <person name="Chanfreau G."/>
            <person name="Chen C.L."/>
            <person name="Cognat V."/>
            <person name="Croft M.T."/>
            <person name="Dent R."/>
            <person name="Dutcher S."/>
            <person name="Fernandez E."/>
            <person name="Fukuzawa H."/>
            <person name="Gonzalez-Ballester D."/>
            <person name="Gonzalez-Halphen D."/>
            <person name="Hallmann A."/>
            <person name="Hanikenne M."/>
            <person name="Hippler M."/>
            <person name="Inwood W."/>
            <person name="Jabbari K."/>
            <person name="Kalanon M."/>
            <person name="Kuras R."/>
            <person name="Lefebvre P.A."/>
            <person name="Lemaire S.D."/>
            <person name="Lobanov A.V."/>
            <person name="Lohr M."/>
            <person name="Manuell A."/>
            <person name="Meier I."/>
            <person name="Mets L."/>
            <person name="Mittag M."/>
            <person name="Mittelmeier T."/>
            <person name="Moroney J.V."/>
            <person name="Moseley J."/>
            <person name="Napoli C."/>
            <person name="Nedelcu A.M."/>
            <person name="Niyogi K."/>
            <person name="Novoselov S.V."/>
            <person name="Paulsen I.T."/>
            <person name="Pazour G."/>
            <person name="Purton S."/>
            <person name="Ral J.P."/>
            <person name="Riano-Pachon D.M."/>
            <person name="Riekhof W."/>
            <person name="Rymarquis L."/>
            <person name="Schroda M."/>
            <person name="Stern D."/>
            <person name="Umen J."/>
            <person name="Willows R."/>
            <person name="Wilson N."/>
            <person name="Zimmer S.L."/>
            <person name="Allmer J."/>
            <person name="Balk J."/>
            <person name="Bisova K."/>
            <person name="Chen C.J."/>
            <person name="Elias M."/>
            <person name="Gendler K."/>
            <person name="Hauser C."/>
            <person name="Lamb M.R."/>
            <person name="Ledford H."/>
            <person name="Long J.C."/>
            <person name="Minagawa J."/>
            <person name="Page M.D."/>
            <person name="Pan J."/>
            <person name="Pootakham W."/>
            <person name="Roje S."/>
            <person name="Rose A."/>
            <person name="Stahlberg E."/>
            <person name="Terauchi A.M."/>
            <person name="Yang P."/>
            <person name="Ball S."/>
            <person name="Bowler C."/>
            <person name="Dieckmann C.L."/>
            <person name="Gladyshev V.N."/>
            <person name="Green P."/>
            <person name="Jorgensen R."/>
            <person name="Mayfield S."/>
            <person name="Mueller-Roeber B."/>
            <person name="Rajamani S."/>
            <person name="Sayre R.T."/>
            <person name="Brokstein P."/>
            <person name="Dubchak I."/>
            <person name="Goodstein D."/>
            <person name="Hornick L."/>
            <person name="Huang Y.W."/>
            <person name="Jhaveri J."/>
            <person name="Luo Y."/>
            <person name="Martinez D."/>
            <person name="Ngau W.C."/>
            <person name="Otillar B."/>
            <person name="Poliakov A."/>
            <person name="Porter A."/>
            <person name="Szajkowski L."/>
            <person name="Werner G."/>
            <person name="Zhou K."/>
            <person name="Grigoriev I.V."/>
            <person name="Rokhsar D.S."/>
            <person name="Grossman A.R."/>
        </authorList>
    </citation>
    <scope>NUCLEOTIDE SEQUENCE [LARGE SCALE GENOMIC DNA]</scope>
    <source>
        <strain evidence="4">CC-503</strain>
    </source>
</reference>
<dbReference type="RefSeq" id="XP_001698311.1">
    <property type="nucleotide sequence ID" value="XM_001698259.2"/>
</dbReference>
<keyword evidence="2" id="KW-0812">Transmembrane</keyword>
<keyword evidence="2" id="KW-1133">Transmembrane helix</keyword>
<accession>A8HZI4</accession>
<evidence type="ECO:0000313" key="4">
    <source>
        <dbReference type="Proteomes" id="UP000006906"/>
    </source>
</evidence>
<dbReference type="InParanoid" id="A8HZI4"/>
<feature type="transmembrane region" description="Helical" evidence="2">
    <location>
        <begin position="53"/>
        <end position="73"/>
    </location>
</feature>
<dbReference type="HOGENOM" id="CLU_1306426_0_0_1"/>
<feature type="transmembrane region" description="Helical" evidence="2">
    <location>
        <begin position="94"/>
        <end position="112"/>
    </location>
</feature>
<proteinExistence type="predicted"/>
<evidence type="ECO:0000256" key="1">
    <source>
        <dbReference type="SAM" id="MobiDB-lite"/>
    </source>
</evidence>
<evidence type="ECO:0000256" key="2">
    <source>
        <dbReference type="SAM" id="Phobius"/>
    </source>
</evidence>
<gene>
    <name evidence="3" type="ORF">CHLRE_10g448400v5</name>
</gene>
<protein>
    <submittedName>
        <fullName evidence="3">Uncharacterized protein</fullName>
    </submittedName>
</protein>
<feature type="compositionally biased region" description="Low complexity" evidence="1">
    <location>
        <begin position="148"/>
        <end position="164"/>
    </location>
</feature>
<organism evidence="3 4">
    <name type="scientific">Chlamydomonas reinhardtii</name>
    <name type="common">Chlamydomonas smithii</name>
    <dbReference type="NCBI Taxonomy" id="3055"/>
    <lineage>
        <taxon>Eukaryota</taxon>
        <taxon>Viridiplantae</taxon>
        <taxon>Chlorophyta</taxon>
        <taxon>core chlorophytes</taxon>
        <taxon>Chlorophyceae</taxon>
        <taxon>CS clade</taxon>
        <taxon>Chlamydomonadales</taxon>
        <taxon>Chlamydomonadaceae</taxon>
        <taxon>Chlamydomonas</taxon>
    </lineage>
</organism>
<dbReference type="AlphaFoldDB" id="A8HZI4"/>
<feature type="transmembrane region" description="Helical" evidence="2">
    <location>
        <begin position="28"/>
        <end position="47"/>
    </location>
</feature>
<evidence type="ECO:0000313" key="3">
    <source>
        <dbReference type="EMBL" id="PNW77711.1"/>
    </source>
</evidence>